<organism evidence="8">
    <name type="scientific">candidate division WOR-3 bacterium</name>
    <dbReference type="NCBI Taxonomy" id="2052148"/>
    <lineage>
        <taxon>Bacteria</taxon>
        <taxon>Bacteria division WOR-3</taxon>
    </lineage>
</organism>
<dbReference type="EMBL" id="DSBX01000142">
    <property type="protein sequence ID" value="HDQ99382.1"/>
    <property type="molecule type" value="Genomic_DNA"/>
</dbReference>
<keyword evidence="2" id="KW-1003">Cell membrane</keyword>
<sequence>MMMILLLAAASVLAFIAVSLLVLQLAPERDSGDADEQRMPQLYRMFRPLIKYVAGIVRHIPLGDTRPQYKRRIDRAGLAFDMSPDDFLAIKLLVTAMMFGFALLVYYGNVAREPLTLILGFVLGFFWPDARLGDVIGKRERSIQKSLPDFLDLLVLSVESGLDFVGATRKVAEHFQPGPLTWEFRGLLRNINLGKSRNDALREMGGKLNLPDITTFVNSVVQATEAGAAMGLVLRTQAAEMRSRRFQRAEKLAYEAPVKMLLPLVAFIFPAVFIIVLGPIILSFIESGILMDLLF</sequence>
<gene>
    <name evidence="8" type="ORF">ENN51_03740</name>
</gene>
<reference evidence="8" key="1">
    <citation type="journal article" date="2020" name="mSystems">
        <title>Genome- and Community-Level Interaction Insights into Carbon Utilization and Element Cycling Functions of Hydrothermarchaeota in Hydrothermal Sediment.</title>
        <authorList>
            <person name="Zhou Z."/>
            <person name="Liu Y."/>
            <person name="Xu W."/>
            <person name="Pan J."/>
            <person name="Luo Z.H."/>
            <person name="Li M."/>
        </authorList>
    </citation>
    <scope>NUCLEOTIDE SEQUENCE [LARGE SCALE GENOMIC DNA]</scope>
    <source>
        <strain evidence="8">SpSt-1182</strain>
    </source>
</reference>
<dbReference type="PANTHER" id="PTHR35007">
    <property type="entry name" value="INTEGRAL MEMBRANE PROTEIN-RELATED"/>
    <property type="match status" value="1"/>
</dbReference>
<evidence type="ECO:0000313" key="8">
    <source>
        <dbReference type="EMBL" id="HDQ99382.1"/>
    </source>
</evidence>
<evidence type="ECO:0000256" key="6">
    <source>
        <dbReference type="SAM" id="Phobius"/>
    </source>
</evidence>
<keyword evidence="4 6" id="KW-1133">Transmembrane helix</keyword>
<keyword evidence="3 6" id="KW-0812">Transmembrane</keyword>
<dbReference type="Proteomes" id="UP000885672">
    <property type="component" value="Unassembled WGS sequence"/>
</dbReference>
<evidence type="ECO:0000259" key="7">
    <source>
        <dbReference type="Pfam" id="PF00482"/>
    </source>
</evidence>
<feature type="transmembrane region" description="Helical" evidence="6">
    <location>
        <begin position="87"/>
        <end position="107"/>
    </location>
</feature>
<dbReference type="InterPro" id="IPR018076">
    <property type="entry name" value="T2SS_GspF_dom"/>
</dbReference>
<feature type="transmembrane region" description="Helical" evidence="6">
    <location>
        <begin position="261"/>
        <end position="285"/>
    </location>
</feature>
<proteinExistence type="predicted"/>
<dbReference type="AlphaFoldDB" id="A0A7V0XES7"/>
<comment type="caution">
    <text evidence="8">The sequence shown here is derived from an EMBL/GenBank/DDBJ whole genome shotgun (WGS) entry which is preliminary data.</text>
</comment>
<dbReference type="PANTHER" id="PTHR35007:SF2">
    <property type="entry name" value="PILUS ASSEMBLE PROTEIN"/>
    <property type="match status" value="1"/>
</dbReference>
<evidence type="ECO:0000256" key="1">
    <source>
        <dbReference type="ARBA" id="ARBA00004651"/>
    </source>
</evidence>
<accession>A0A7V0XES7</accession>
<evidence type="ECO:0000256" key="3">
    <source>
        <dbReference type="ARBA" id="ARBA00022692"/>
    </source>
</evidence>
<keyword evidence="5 6" id="KW-0472">Membrane</keyword>
<dbReference type="Pfam" id="PF00482">
    <property type="entry name" value="T2SSF"/>
    <property type="match status" value="1"/>
</dbReference>
<protein>
    <submittedName>
        <fullName evidence="8">Type II secretion system F family protein</fullName>
    </submittedName>
</protein>
<feature type="domain" description="Type II secretion system protein GspF" evidence="7">
    <location>
        <begin position="150"/>
        <end position="277"/>
    </location>
</feature>
<name>A0A7V0XES7_UNCW3</name>
<comment type="subcellular location">
    <subcellularLocation>
        <location evidence="1">Cell membrane</location>
        <topology evidence="1">Multi-pass membrane protein</topology>
    </subcellularLocation>
</comment>
<evidence type="ECO:0000256" key="2">
    <source>
        <dbReference type="ARBA" id="ARBA00022475"/>
    </source>
</evidence>
<dbReference type="GO" id="GO:0005886">
    <property type="term" value="C:plasma membrane"/>
    <property type="evidence" value="ECO:0007669"/>
    <property type="project" value="UniProtKB-SubCell"/>
</dbReference>
<evidence type="ECO:0000256" key="5">
    <source>
        <dbReference type="ARBA" id="ARBA00023136"/>
    </source>
</evidence>
<evidence type="ECO:0000256" key="4">
    <source>
        <dbReference type="ARBA" id="ARBA00022989"/>
    </source>
</evidence>